<feature type="domain" description="GGDEF" evidence="4">
    <location>
        <begin position="125"/>
        <end position="260"/>
    </location>
</feature>
<evidence type="ECO:0000256" key="2">
    <source>
        <dbReference type="ARBA" id="ARBA00034247"/>
    </source>
</evidence>
<sequence>MSSNSNRSTMSVVQEMKLALKKDMAAAVFSGMILFIAFMYYKPVSTLYEMSGREGSYIDVMAGFLFSFFIVVSYFSLKRLVEMKRFFKEAMAMSRMDFLTEVYNRRALFEMLELEFNKNKRFPDAKFCFLLFDIDNFKGINDGYGHATGDTVLREVAKTVVCSVRKTDVCGRFGGDEFGVILPYTELSKGIIVADKIKENVSKLIFGPLRERFSVTLSMGVVVVPAGSGVETMEQLVEHVDKYLYTAKRSGRNRVASPLDEIAKGA</sequence>
<dbReference type="RefSeq" id="WP_132871220.1">
    <property type="nucleotide sequence ID" value="NZ_SMGG01000003.1"/>
</dbReference>
<evidence type="ECO:0000259" key="4">
    <source>
        <dbReference type="PROSITE" id="PS50887"/>
    </source>
</evidence>
<dbReference type="SMART" id="SM00267">
    <property type="entry name" value="GGDEF"/>
    <property type="match status" value="1"/>
</dbReference>
<accession>A0A4R1KC47</accession>
<dbReference type="AlphaFoldDB" id="A0A4R1KC47"/>
<keyword evidence="3" id="KW-1133">Transmembrane helix</keyword>
<dbReference type="SUPFAM" id="SSF55073">
    <property type="entry name" value="Nucleotide cyclase"/>
    <property type="match status" value="1"/>
</dbReference>
<dbReference type="OrthoDB" id="9759607at2"/>
<dbReference type="Proteomes" id="UP000294614">
    <property type="component" value="Unassembled WGS sequence"/>
</dbReference>
<evidence type="ECO:0000313" key="5">
    <source>
        <dbReference type="EMBL" id="TCK61707.1"/>
    </source>
</evidence>
<keyword evidence="3" id="KW-0472">Membrane</keyword>
<dbReference type="PANTHER" id="PTHR45138">
    <property type="entry name" value="REGULATORY COMPONENTS OF SENSORY TRANSDUCTION SYSTEM"/>
    <property type="match status" value="1"/>
</dbReference>
<name>A0A4R1KC47_9BACT</name>
<dbReference type="InterPro" id="IPR029787">
    <property type="entry name" value="Nucleotide_cyclase"/>
</dbReference>
<feature type="transmembrane region" description="Helical" evidence="3">
    <location>
        <begin position="24"/>
        <end position="41"/>
    </location>
</feature>
<dbReference type="NCBIfam" id="TIGR00254">
    <property type="entry name" value="GGDEF"/>
    <property type="match status" value="1"/>
</dbReference>
<evidence type="ECO:0000313" key="6">
    <source>
        <dbReference type="Proteomes" id="UP000294614"/>
    </source>
</evidence>
<dbReference type="CDD" id="cd01949">
    <property type="entry name" value="GGDEF"/>
    <property type="match status" value="1"/>
</dbReference>
<feature type="transmembrane region" description="Helical" evidence="3">
    <location>
        <begin position="56"/>
        <end position="77"/>
    </location>
</feature>
<keyword evidence="6" id="KW-1185">Reference proteome</keyword>
<dbReference type="Gene3D" id="3.30.70.270">
    <property type="match status" value="1"/>
</dbReference>
<comment type="caution">
    <text evidence="5">The sequence shown here is derived from an EMBL/GenBank/DDBJ whole genome shotgun (WGS) entry which is preliminary data.</text>
</comment>
<dbReference type="EMBL" id="SMGG01000003">
    <property type="protein sequence ID" value="TCK61707.1"/>
    <property type="molecule type" value="Genomic_DNA"/>
</dbReference>
<dbReference type="PANTHER" id="PTHR45138:SF9">
    <property type="entry name" value="DIGUANYLATE CYCLASE DGCM-RELATED"/>
    <property type="match status" value="1"/>
</dbReference>
<dbReference type="EC" id="2.7.7.65" evidence="1"/>
<organism evidence="5 6">
    <name type="scientific">Seleniivibrio woodruffii</name>
    <dbReference type="NCBI Taxonomy" id="1078050"/>
    <lineage>
        <taxon>Bacteria</taxon>
        <taxon>Pseudomonadati</taxon>
        <taxon>Deferribacterota</taxon>
        <taxon>Deferribacteres</taxon>
        <taxon>Deferribacterales</taxon>
        <taxon>Geovibrionaceae</taxon>
        <taxon>Seleniivibrio</taxon>
    </lineage>
</organism>
<dbReference type="InterPro" id="IPR043128">
    <property type="entry name" value="Rev_trsase/Diguanyl_cyclase"/>
</dbReference>
<evidence type="ECO:0000256" key="1">
    <source>
        <dbReference type="ARBA" id="ARBA00012528"/>
    </source>
</evidence>
<evidence type="ECO:0000256" key="3">
    <source>
        <dbReference type="SAM" id="Phobius"/>
    </source>
</evidence>
<dbReference type="InterPro" id="IPR000160">
    <property type="entry name" value="GGDEF_dom"/>
</dbReference>
<dbReference type="GO" id="GO:0052621">
    <property type="term" value="F:diguanylate cyclase activity"/>
    <property type="evidence" value="ECO:0007669"/>
    <property type="project" value="UniProtKB-EC"/>
</dbReference>
<reference evidence="5 6" key="1">
    <citation type="submission" date="2019-03" db="EMBL/GenBank/DDBJ databases">
        <title>Genomic Encyclopedia of Type Strains, Phase IV (KMG-IV): sequencing the most valuable type-strain genomes for metagenomic binning, comparative biology and taxonomic classification.</title>
        <authorList>
            <person name="Goeker M."/>
        </authorList>
    </citation>
    <scope>NUCLEOTIDE SEQUENCE [LARGE SCALE GENOMIC DNA]</scope>
    <source>
        <strain evidence="5 6">DSM 24984</strain>
    </source>
</reference>
<gene>
    <name evidence="5" type="ORF">C8D98_0213</name>
</gene>
<dbReference type="PROSITE" id="PS50887">
    <property type="entry name" value="GGDEF"/>
    <property type="match status" value="1"/>
</dbReference>
<proteinExistence type="predicted"/>
<keyword evidence="3" id="KW-0812">Transmembrane</keyword>
<comment type="catalytic activity">
    <reaction evidence="2">
        <text>2 GTP = 3',3'-c-di-GMP + 2 diphosphate</text>
        <dbReference type="Rhea" id="RHEA:24898"/>
        <dbReference type="ChEBI" id="CHEBI:33019"/>
        <dbReference type="ChEBI" id="CHEBI:37565"/>
        <dbReference type="ChEBI" id="CHEBI:58805"/>
        <dbReference type="EC" id="2.7.7.65"/>
    </reaction>
</comment>
<dbReference type="Pfam" id="PF00990">
    <property type="entry name" value="GGDEF"/>
    <property type="match status" value="1"/>
</dbReference>
<protein>
    <recommendedName>
        <fullName evidence="1">diguanylate cyclase</fullName>
        <ecNumber evidence="1">2.7.7.65</ecNumber>
    </recommendedName>
</protein>
<dbReference type="FunFam" id="3.30.70.270:FF:000001">
    <property type="entry name" value="Diguanylate cyclase domain protein"/>
    <property type="match status" value="1"/>
</dbReference>
<dbReference type="InterPro" id="IPR050469">
    <property type="entry name" value="Diguanylate_Cyclase"/>
</dbReference>